<dbReference type="Proteomes" id="UP000694865">
    <property type="component" value="Unplaced"/>
</dbReference>
<feature type="domain" description="MAM" evidence="2">
    <location>
        <begin position="1007"/>
        <end position="1180"/>
    </location>
</feature>
<sequence length="1419" mass="160025">MDEGDIAVDDIVIRNSICINNEACDFEIDTCKWQNDRTWNWITRKVRDIPNGPKVDRTLRTESGGILYIDYESNPVEGDSAQLVLTALPATDVNGKCLQFWYYTSGSYGTLNLYVDYGTTFPGKQLYFVVNADPTDEWTFATVPVVSTVIHTVIIEVVAGDGSSGFVAFDEIHFRTGWCHVTPSTAEAPASPPIAPSTPAPIDPSPNDCDFETGLCLWSQSTGDDFDWIRKQASTGLGPNEDHTIGDGSGWYIYMETDSQSTDDKAWLESSTIPASATCLSFWYHMYGTRVNTLTVFMKNLDTQKNLWVHEGGEIDGWLYAYVSLDFTDPFQFEYDGKQYTMLCCFIVPENNFVFGDNWIRAGFDIYFYEHPNTRMRFQIVVTAADGDNGDMAADDYYVNDGKCPAHVDIDFDDGFGQWFNDRNGLRDEFDWVIGSGEHRYGMTGPDIDHTQGTAQGKYALCDVSGGSKGDRAVLESRTLFVQNKCITFWYHMYGEHVGELRLLLQDGDDEILVWRLEGQQNKKDEWKKARVGWKNPISGGAAIAHLIEVIRGDGDYGDIAIDDVLSEGTYCDELLPPEANPNPVKSSNKIGMIVGIVLAALVLITLCAVICYRYRDSISTNVSRKTFGSSHVTYIQSLPDPWFQAKLAGSEMARQIMYSMVLAVVTITGIIVYAEETDLFRCDFEDGICGFEFEPSNPIDWTIHKGKTATVGTGPSVDHTLQTDQGDIAVDDIVIRNSVCINNGACDFEIGTCEWQNDRTWNWITRKVRDIPNGPKVDRTLRTESGGILYIDYESNPVEGDSAQLVLTALPATDVNGKCLQFWNITHQNCQIFTVLFNPCPDPSPNDCDFETGLCLWTQSTGDDFDWIRKQASTGFGPNEDHTTGDGSGWYIYIETDYQSTDDMAWLESPTIPASATCLSFWYHMYGTRVNTLTVFIKTHDTKKNLWVHEGGEIDGWLYAYVPLDFTDSFQLVFEGRRGSTTHGDISIDDIRVYDTECRLAPYHSIVCDFEQEHWCDFIQDKNDDFDFKRTNGATASIGTGPSVDHTTNTEYGHYIYVDSSEQNAGDVARMWTPYITWDSASIRKCFHWYLHHQGITGSYTAYREFEYDGKPYTILCCFIVPENNLVFGDNWIRAGFDIYFYEHPNTRMRFQIVVTAADGDNGDMASDDYYVNDGKCPDRVNHDFDDGFGQWFNDRNGLRDEFDWVIGSGEHRYGMTGPDIDHTQRTTQGKYALCDVSGGSKGDRAVLESRTRFVQNKCITFWYHMYGEHVGELRLLLREGDDEILVWRLEGQQNKKDEWKKARVGWKNHISGGAAIAHLIEVIRGDGDYGDIAIDDVLSEGTYCDELLPPEANPNPVKSSNKIGMIVGIVLAALVFITLCAVICYRYRDSISTSTYKLFSRKEETDTTEIVDDQPRI</sequence>
<dbReference type="InterPro" id="IPR051560">
    <property type="entry name" value="MAM_domain-containing"/>
</dbReference>
<dbReference type="PANTHER" id="PTHR23282">
    <property type="entry name" value="APICAL ENDOSOMAL GLYCOPROTEIN PRECURSOR"/>
    <property type="match status" value="1"/>
</dbReference>
<dbReference type="SUPFAM" id="SSF49899">
    <property type="entry name" value="Concanavalin A-like lectins/glucanases"/>
    <property type="match status" value="8"/>
</dbReference>
<dbReference type="InterPro" id="IPR013320">
    <property type="entry name" value="ConA-like_dom_sf"/>
</dbReference>
<protein>
    <submittedName>
        <fullName evidence="4">Uncharacterized protein LOC102809041</fullName>
    </submittedName>
</protein>
<organism evidence="3 4">
    <name type="scientific">Saccoglossus kowalevskii</name>
    <name type="common">Acorn worm</name>
    <dbReference type="NCBI Taxonomy" id="10224"/>
    <lineage>
        <taxon>Eukaryota</taxon>
        <taxon>Metazoa</taxon>
        <taxon>Hemichordata</taxon>
        <taxon>Enteropneusta</taxon>
        <taxon>Harrimaniidae</taxon>
        <taxon>Saccoglossus</taxon>
    </lineage>
</organism>
<keyword evidence="3" id="KW-1185">Reference proteome</keyword>
<reference evidence="4" key="1">
    <citation type="submission" date="2025-08" db="UniProtKB">
        <authorList>
            <consortium name="RefSeq"/>
        </authorList>
    </citation>
    <scope>IDENTIFICATION</scope>
    <source>
        <tissue evidence="4">Testes</tissue>
    </source>
</reference>
<keyword evidence="1" id="KW-0812">Transmembrane</keyword>
<feature type="transmembrane region" description="Helical" evidence="1">
    <location>
        <begin position="591"/>
        <end position="615"/>
    </location>
</feature>
<feature type="domain" description="MAM" evidence="2">
    <location>
        <begin position="745"/>
        <end position="824"/>
    </location>
</feature>
<dbReference type="GeneID" id="102809041"/>
<keyword evidence="1" id="KW-0472">Membrane</keyword>
<dbReference type="RefSeq" id="XP_006817336.1">
    <property type="nucleotide sequence ID" value="XM_006817273.1"/>
</dbReference>
<dbReference type="Gene3D" id="2.60.120.200">
    <property type="match status" value="8"/>
</dbReference>
<accession>A0ABM0MBE5</accession>
<feature type="domain" description="MAM" evidence="2">
    <location>
        <begin position="847"/>
        <end position="1001"/>
    </location>
</feature>
<feature type="domain" description="MAM" evidence="2">
    <location>
        <begin position="22"/>
        <end position="181"/>
    </location>
</feature>
<feature type="transmembrane region" description="Helical" evidence="1">
    <location>
        <begin position="657"/>
        <end position="675"/>
    </location>
</feature>
<evidence type="ECO:0000256" key="1">
    <source>
        <dbReference type="SAM" id="Phobius"/>
    </source>
</evidence>
<feature type="domain" description="MAM" evidence="2">
    <location>
        <begin position="1182"/>
        <end position="1348"/>
    </location>
</feature>
<feature type="transmembrane region" description="Helical" evidence="1">
    <location>
        <begin position="1365"/>
        <end position="1389"/>
    </location>
</feature>
<dbReference type="Pfam" id="PF00629">
    <property type="entry name" value="MAM"/>
    <property type="match status" value="7"/>
</dbReference>
<proteinExistence type="predicted"/>
<dbReference type="SMART" id="SM00137">
    <property type="entry name" value="MAM"/>
    <property type="match status" value="6"/>
</dbReference>
<keyword evidence="1" id="KW-1133">Transmembrane helix</keyword>
<evidence type="ECO:0000313" key="3">
    <source>
        <dbReference type="Proteomes" id="UP000694865"/>
    </source>
</evidence>
<dbReference type="PRINTS" id="PR00020">
    <property type="entry name" value="MAMDOMAIN"/>
</dbReference>
<feature type="domain" description="MAM" evidence="2">
    <location>
        <begin position="681"/>
        <end position="727"/>
    </location>
</feature>
<evidence type="ECO:0000259" key="2">
    <source>
        <dbReference type="PROSITE" id="PS50060"/>
    </source>
</evidence>
<name>A0ABM0MBE5_SACKO</name>
<feature type="domain" description="MAM" evidence="2">
    <location>
        <begin position="207"/>
        <end position="406"/>
    </location>
</feature>
<dbReference type="PANTHER" id="PTHR23282:SF101">
    <property type="entry name" value="MAM DOMAIN-CONTAINING PROTEIN"/>
    <property type="match status" value="1"/>
</dbReference>
<feature type="domain" description="MAM" evidence="2">
    <location>
        <begin position="408"/>
        <end position="574"/>
    </location>
</feature>
<dbReference type="PROSITE" id="PS50060">
    <property type="entry name" value="MAM_2"/>
    <property type="match status" value="8"/>
</dbReference>
<evidence type="ECO:0000313" key="4">
    <source>
        <dbReference type="RefSeq" id="XP_006817336.1"/>
    </source>
</evidence>
<dbReference type="CDD" id="cd06263">
    <property type="entry name" value="MAM"/>
    <property type="match status" value="6"/>
</dbReference>
<gene>
    <name evidence="4" type="primary">LOC102809041</name>
</gene>
<dbReference type="InterPro" id="IPR000998">
    <property type="entry name" value="MAM_dom"/>
</dbReference>